<organism evidence="2 3">
    <name type="scientific">Methylobacterium radiodurans</name>
    <dbReference type="NCBI Taxonomy" id="2202828"/>
    <lineage>
        <taxon>Bacteria</taxon>
        <taxon>Pseudomonadati</taxon>
        <taxon>Pseudomonadota</taxon>
        <taxon>Alphaproteobacteria</taxon>
        <taxon>Hyphomicrobiales</taxon>
        <taxon>Methylobacteriaceae</taxon>
        <taxon>Methylobacterium</taxon>
    </lineage>
</organism>
<dbReference type="Pfam" id="PF21834">
    <property type="entry name" value="DUF6894"/>
    <property type="match status" value="1"/>
</dbReference>
<reference evidence="2 3" key="1">
    <citation type="submission" date="2018-05" db="EMBL/GenBank/DDBJ databases">
        <title>Complete Genome Sequence of Methylobacterium sp. 17Sr1-43.</title>
        <authorList>
            <person name="Srinivasan S."/>
        </authorList>
    </citation>
    <scope>NUCLEOTIDE SEQUENCE [LARGE SCALE GENOMIC DNA]</scope>
    <source>
        <strain evidence="2 3">17Sr1-43</strain>
    </source>
</reference>
<feature type="domain" description="DUF6894" evidence="1">
    <location>
        <begin position="3"/>
        <end position="71"/>
    </location>
</feature>
<evidence type="ECO:0000313" key="2">
    <source>
        <dbReference type="EMBL" id="AWN34537.1"/>
    </source>
</evidence>
<dbReference type="InterPro" id="IPR054189">
    <property type="entry name" value="DUF6894"/>
</dbReference>
<evidence type="ECO:0000259" key="1">
    <source>
        <dbReference type="Pfam" id="PF21834"/>
    </source>
</evidence>
<name>A0A2U8VLU0_9HYPH</name>
<keyword evidence="3" id="KW-1185">Reference proteome</keyword>
<protein>
    <recommendedName>
        <fullName evidence="1">DUF6894 domain-containing protein</fullName>
    </recommendedName>
</protein>
<dbReference type="EMBL" id="CP029551">
    <property type="protein sequence ID" value="AWN34537.1"/>
    <property type="molecule type" value="Genomic_DNA"/>
</dbReference>
<dbReference type="Proteomes" id="UP000246058">
    <property type="component" value="Chromosome"/>
</dbReference>
<evidence type="ECO:0000313" key="3">
    <source>
        <dbReference type="Proteomes" id="UP000246058"/>
    </source>
</evidence>
<dbReference type="KEGG" id="meti:DK427_01265"/>
<gene>
    <name evidence="2" type="ORF">DK427_01265</name>
</gene>
<proteinExistence type="predicted"/>
<accession>A0A2U8VLU0</accession>
<dbReference type="OrthoDB" id="7863142at2"/>
<dbReference type="AlphaFoldDB" id="A0A2U8VLU0"/>
<dbReference type="RefSeq" id="WP_109949677.1">
    <property type="nucleotide sequence ID" value="NZ_CP029551.1"/>
</dbReference>
<sequence length="84" mass="9555">MPRFFIDTDDGDQFDRDEDGYELPDRDAARVEAIGALPDLARSQIPDGDRRTFRVRVRDADGKPVYEASLTLDGRWLEPEAEEG</sequence>